<feature type="region of interest" description="Disordered" evidence="1">
    <location>
        <begin position="836"/>
        <end position="921"/>
    </location>
</feature>
<dbReference type="EMBL" id="AMGW01000006">
    <property type="protein sequence ID" value="EXJ55857.1"/>
    <property type="molecule type" value="Genomic_DNA"/>
</dbReference>
<dbReference type="Proteomes" id="UP000019473">
    <property type="component" value="Unassembled WGS sequence"/>
</dbReference>
<feature type="compositionally biased region" description="Acidic residues" evidence="1">
    <location>
        <begin position="1235"/>
        <end position="1249"/>
    </location>
</feature>
<name>W9VJM5_9EURO</name>
<dbReference type="HOGENOM" id="CLU_007499_0_0_1"/>
<feature type="compositionally biased region" description="Acidic residues" evidence="1">
    <location>
        <begin position="1182"/>
        <end position="1193"/>
    </location>
</feature>
<sequence>MDQLHADPKPTKICRGFAANPVWEDDWNATGSTSFSPRPVANEQAELAEAIRLSLEDRQNLLRQSQQPIEDDSTGQTLELVLNLNNEFAPLDQPDDDVAIYFGAPPQEVGQTAQDYQYIKRHFDRVHVLNSRTLRLMGDESRFTDNDLLNPTKSFRAERRLRKEHRTVLEEAERKHGGKFRCYIDLRPPREDEEAVILITELSCTRGVLTWHQAKDHYKLAPLLVLGHDEFGAGALPPGQDPGHEATPSNTVGEPPADPATSPSNLLELAQNLVSAPRPSGPKPQPAVAAEYSALRHHSALERLLQAISGKDPKLDSAPKVWTFFAIARYFGCAAHERISGWITTWLYAGTNANFVQNNPEVAYRIAMGIRSPTLVKDSFSILVGERALIEVYGEHRSNILTPLRQNVHGRKLELLDDDERNRIDHAASSLVKRIRDITSRMCEHLSFLQESTMYGVLDKTIAEMPKEAELLMSAKRTIREYVRSRIYFVLCQDHKPFEELEQYVTSTLRFRSATANSCSELYKTLNPSTRPFTKTFWLALQHTQFDIGYTNIASKGTTSLLYDTEHTLDFKALYQKQPENGITQILRTMFDDKIVAVNRMLRERERVKHRGPEGINHLISETSAGGIQDPADLTLDKLAIKTPPGSSLSRPAEEPSSPTKRRKTSEAEELIGGFWDMDNSVPPSSRPAPSEEVAFAAGPSKFSSAPAAQSEDESDLFLFSSNTATAPAVSEEYRSNISAWISSYRIPASATPSWSSIDGRLAPQVEKRATVSSKTQPTLALRQKAMRMDASCPVQSRMGEQRLEEQQRTVEHIQLGPTPATAWAGKVAEFLAKRRSSKANSTLPGRPEADSMAVNTTEKANPSTLHSSAPFLEGEAWSGTGDGSDSNSDPPAATKERPSMEAGIVRRDSAMQTAGSSSYEQRSFNGFRSIMSTPQRPLQPTPGSSNRTVLQAFSNSNTPGQAGYLTGHCKASAYGSSGNQPLYPINPQQMLHEIGAAVGNICSSVLYPPHLFHQTSLLPTDLFDTLLNVNEDEFRYLPLWVPDGNDDGSGGVFDETPVPNLDPVRATFESFGPGRIRRAYDQVDSPMSNCASDIEDISSSQAISTVGRASKLATDGTHTVTSLSSDISSADGRPDTDVVLVDPASDSASLGGIHLSEGALRRGDTAGSSAMMEGLETELEISETSGDDDTDIDTINGDDSLEKEMTTSLWAFVAGDDPESPSNPNEPYESLPDTSEEAEQAEQAEEESDIRPVPGPGQPALFHAVAEGETKAETEGTREGREEKGKAKAQNQPFVLLRNRHEDHVLEHPKQNRPAPSAQPAQSAQVSSDVRRTAIPQHEDEDEYEFL</sequence>
<accession>W9VJM5</accession>
<feature type="compositionally biased region" description="Low complexity" evidence="1">
    <location>
        <begin position="1315"/>
        <end position="1329"/>
    </location>
</feature>
<feature type="compositionally biased region" description="Basic and acidic residues" evidence="1">
    <location>
        <begin position="1300"/>
        <end position="1311"/>
    </location>
</feature>
<proteinExistence type="predicted"/>
<feature type="region of interest" description="Disordered" evidence="1">
    <location>
        <begin position="232"/>
        <end position="264"/>
    </location>
</feature>
<organism evidence="2 3">
    <name type="scientific">Cladophialophora yegresii CBS 114405</name>
    <dbReference type="NCBI Taxonomy" id="1182544"/>
    <lineage>
        <taxon>Eukaryota</taxon>
        <taxon>Fungi</taxon>
        <taxon>Dikarya</taxon>
        <taxon>Ascomycota</taxon>
        <taxon>Pezizomycotina</taxon>
        <taxon>Eurotiomycetes</taxon>
        <taxon>Chaetothyriomycetidae</taxon>
        <taxon>Chaetothyriales</taxon>
        <taxon>Herpotrichiellaceae</taxon>
        <taxon>Cladophialophora</taxon>
    </lineage>
</organism>
<reference evidence="2 3" key="1">
    <citation type="submission" date="2013-03" db="EMBL/GenBank/DDBJ databases">
        <title>The Genome Sequence of Cladophialophora yegresii CBS 114405.</title>
        <authorList>
            <consortium name="The Broad Institute Genomics Platform"/>
            <person name="Cuomo C."/>
            <person name="de Hoog S."/>
            <person name="Gorbushina A."/>
            <person name="Walker B."/>
            <person name="Young S.K."/>
            <person name="Zeng Q."/>
            <person name="Gargeya S."/>
            <person name="Fitzgerald M."/>
            <person name="Haas B."/>
            <person name="Abouelleil A."/>
            <person name="Allen A.W."/>
            <person name="Alvarado L."/>
            <person name="Arachchi H.M."/>
            <person name="Berlin A.M."/>
            <person name="Chapman S.B."/>
            <person name="Gainer-Dewar J."/>
            <person name="Goldberg J."/>
            <person name="Griggs A."/>
            <person name="Gujja S."/>
            <person name="Hansen M."/>
            <person name="Howarth C."/>
            <person name="Imamovic A."/>
            <person name="Ireland A."/>
            <person name="Larimer J."/>
            <person name="McCowan C."/>
            <person name="Murphy C."/>
            <person name="Pearson M."/>
            <person name="Poon T.W."/>
            <person name="Priest M."/>
            <person name="Roberts A."/>
            <person name="Saif S."/>
            <person name="Shea T."/>
            <person name="Sisk P."/>
            <person name="Sykes S."/>
            <person name="Wortman J."/>
            <person name="Nusbaum C."/>
            <person name="Birren B."/>
        </authorList>
    </citation>
    <scope>NUCLEOTIDE SEQUENCE [LARGE SCALE GENOMIC DNA]</scope>
    <source>
        <strain evidence="2 3">CBS 114405</strain>
    </source>
</reference>
<protein>
    <submittedName>
        <fullName evidence="2">Uncharacterized protein</fullName>
    </submittedName>
</protein>
<feature type="region of interest" description="Disordered" evidence="1">
    <location>
        <begin position="1215"/>
        <end position="1348"/>
    </location>
</feature>
<dbReference type="GeneID" id="19183352"/>
<feature type="compositionally biased region" description="Polar residues" evidence="1">
    <location>
        <begin position="911"/>
        <end position="921"/>
    </location>
</feature>
<dbReference type="VEuPathDB" id="FungiDB:A1O7_08788"/>
<dbReference type="OrthoDB" id="5371510at2759"/>
<dbReference type="RefSeq" id="XP_007760967.1">
    <property type="nucleotide sequence ID" value="XM_007762777.1"/>
</dbReference>
<comment type="caution">
    <text evidence="2">The sequence shown here is derived from an EMBL/GenBank/DDBJ whole genome shotgun (WGS) entry which is preliminary data.</text>
</comment>
<feature type="region of interest" description="Disordered" evidence="1">
    <location>
        <begin position="608"/>
        <end position="629"/>
    </location>
</feature>
<keyword evidence="3" id="KW-1185">Reference proteome</keyword>
<evidence type="ECO:0000313" key="3">
    <source>
        <dbReference type="Proteomes" id="UP000019473"/>
    </source>
</evidence>
<feature type="compositionally biased region" description="Polar residues" evidence="1">
    <location>
        <begin position="854"/>
        <end position="868"/>
    </location>
</feature>
<gene>
    <name evidence="2" type="ORF">A1O7_08788</name>
</gene>
<feature type="compositionally biased region" description="Polar residues" evidence="1">
    <location>
        <begin position="1117"/>
        <end position="1129"/>
    </location>
</feature>
<feature type="region of interest" description="Disordered" evidence="1">
    <location>
        <begin position="1115"/>
        <end position="1135"/>
    </location>
</feature>
<feature type="compositionally biased region" description="Basic and acidic residues" evidence="1">
    <location>
        <begin position="1267"/>
        <end position="1287"/>
    </location>
</feature>
<evidence type="ECO:0000313" key="2">
    <source>
        <dbReference type="EMBL" id="EXJ55857.1"/>
    </source>
</evidence>
<feature type="compositionally biased region" description="Basic and acidic residues" evidence="1">
    <location>
        <begin position="895"/>
        <end position="910"/>
    </location>
</feature>
<dbReference type="eggNOG" id="ENOG502S984">
    <property type="taxonomic scope" value="Eukaryota"/>
</dbReference>
<feature type="region of interest" description="Disordered" evidence="1">
    <location>
        <begin position="641"/>
        <end position="694"/>
    </location>
</feature>
<evidence type="ECO:0000256" key="1">
    <source>
        <dbReference type="SAM" id="MobiDB-lite"/>
    </source>
</evidence>
<feature type="region of interest" description="Disordered" evidence="1">
    <location>
        <begin position="1182"/>
        <end position="1202"/>
    </location>
</feature>